<dbReference type="HOGENOM" id="CLU_146610_0_0_9"/>
<sequence>MKEKTMSDENINTPCPEDEDDDVMVTIELEDQDLDCEILTIFTLNSQDYIVLMPVDEHGDPIDDSMVYIYRYLEDADGNPSIDNIQTDEEYDRVNRYFTQLADRDYPSS</sequence>
<dbReference type="AlphaFoldDB" id="C4GBK4"/>
<dbReference type="Pfam" id="PF06949">
    <property type="entry name" value="DUF1292"/>
    <property type="match status" value="1"/>
</dbReference>
<keyword evidence="2" id="KW-1185">Reference proteome</keyword>
<dbReference type="InterPro" id="IPR009711">
    <property type="entry name" value="UPF0473"/>
</dbReference>
<evidence type="ECO:0008006" key="3">
    <source>
        <dbReference type="Google" id="ProtNLM"/>
    </source>
</evidence>
<name>C4GBK4_9FIRM</name>
<protein>
    <recommendedName>
        <fullName evidence="3">DUF1292 domain-containing protein</fullName>
    </recommendedName>
</protein>
<proteinExistence type="predicted"/>
<gene>
    <name evidence="1" type="ORF">GCWU000342_01307</name>
</gene>
<dbReference type="STRING" id="626523.GCWU000342_01307"/>
<reference evidence="1" key="1">
    <citation type="submission" date="2009-04" db="EMBL/GenBank/DDBJ databases">
        <authorList>
            <person name="Weinstock G."/>
            <person name="Sodergren E."/>
            <person name="Clifton S."/>
            <person name="Fulton L."/>
            <person name="Fulton B."/>
            <person name="Courtney L."/>
            <person name="Fronick C."/>
            <person name="Harrison M."/>
            <person name="Strong C."/>
            <person name="Farmer C."/>
            <person name="Delahaunty K."/>
            <person name="Markovic C."/>
            <person name="Hall O."/>
            <person name="Minx P."/>
            <person name="Tomlinson C."/>
            <person name="Mitreva M."/>
            <person name="Nelson J."/>
            <person name="Hou S."/>
            <person name="Wollam A."/>
            <person name="Pepin K.H."/>
            <person name="Johnson M."/>
            <person name="Bhonagiri V."/>
            <person name="Nash W.E."/>
            <person name="Warren W."/>
            <person name="Chinwalla A."/>
            <person name="Mardis E.R."/>
            <person name="Wilson R.K."/>
        </authorList>
    </citation>
    <scope>NUCLEOTIDE SEQUENCE [LARGE SCALE GENOMIC DNA]</scope>
    <source>
        <strain evidence="1">DSM 14600</strain>
    </source>
</reference>
<evidence type="ECO:0000313" key="2">
    <source>
        <dbReference type="Proteomes" id="UP000003494"/>
    </source>
</evidence>
<evidence type="ECO:0000313" key="1">
    <source>
        <dbReference type="EMBL" id="EEP28497.1"/>
    </source>
</evidence>
<comment type="caution">
    <text evidence="1">The sequence shown here is derived from an EMBL/GenBank/DDBJ whole genome shotgun (WGS) entry which is preliminary data.</text>
</comment>
<dbReference type="Proteomes" id="UP000003494">
    <property type="component" value="Unassembled WGS sequence"/>
</dbReference>
<organism evidence="1 2">
    <name type="scientific">Shuttleworthella satelles DSM 14600</name>
    <dbReference type="NCBI Taxonomy" id="626523"/>
    <lineage>
        <taxon>Bacteria</taxon>
        <taxon>Bacillati</taxon>
        <taxon>Bacillota</taxon>
        <taxon>Clostridia</taxon>
        <taxon>Lachnospirales</taxon>
        <taxon>Lachnospiraceae</taxon>
        <taxon>Shuttleworthella</taxon>
    </lineage>
</organism>
<dbReference type="EMBL" id="ACIP02000002">
    <property type="protein sequence ID" value="EEP28497.1"/>
    <property type="molecule type" value="Genomic_DNA"/>
</dbReference>
<accession>C4GBK4</accession>